<dbReference type="Proteomes" id="UP001174691">
    <property type="component" value="Unassembled WGS sequence"/>
</dbReference>
<name>A0AA38W0P2_9PEZI</name>
<dbReference type="AlphaFoldDB" id="A0AA38W0P2"/>
<keyword evidence="2" id="KW-1185">Reference proteome</keyword>
<dbReference type="EMBL" id="JANBVN010000006">
    <property type="protein sequence ID" value="KAJ9165124.1"/>
    <property type="molecule type" value="Genomic_DNA"/>
</dbReference>
<evidence type="ECO:0000313" key="2">
    <source>
        <dbReference type="Proteomes" id="UP001174691"/>
    </source>
</evidence>
<accession>A0AA38W0P2</accession>
<proteinExistence type="predicted"/>
<reference evidence="1" key="1">
    <citation type="submission" date="2022-07" db="EMBL/GenBank/DDBJ databases">
        <title>Fungi with potential for degradation of polypropylene.</title>
        <authorList>
            <person name="Gostincar C."/>
        </authorList>
    </citation>
    <scope>NUCLEOTIDE SEQUENCE</scope>
    <source>
        <strain evidence="1">EXF-13287</strain>
    </source>
</reference>
<gene>
    <name evidence="1" type="ORF">NKR19_g663</name>
</gene>
<comment type="caution">
    <text evidence="1">The sequence shown here is derived from an EMBL/GenBank/DDBJ whole genome shotgun (WGS) entry which is preliminary data.</text>
</comment>
<evidence type="ECO:0000313" key="1">
    <source>
        <dbReference type="EMBL" id="KAJ9165124.1"/>
    </source>
</evidence>
<protein>
    <submittedName>
        <fullName evidence="1">Uncharacterized protein</fullName>
    </submittedName>
</protein>
<sequence length="235" mass="26736">MDPPPAQTSGMDQQNFAELLAAALKSVTVKTQGNMVINKKFDGRGITDFLENFELQAKLAGITEDEDLCNWMLAHSRGTGVYSRVKACIEDKDWKAAKVSLKKAFKIQDTKQALSLTEQLDDIFAKGVRPKPKEIAYVLEKVNAVIKRARKEGKEIDSTGTSKRFYNMLDSDWRKTLRTFFRGTEYAWDHVPWPFFFDQVSVLVEEEMVDTLNDRLRWAENKSAARDGCTTPEKA</sequence>
<organism evidence="1 2">
    <name type="scientific">Coniochaeta hoffmannii</name>
    <dbReference type="NCBI Taxonomy" id="91930"/>
    <lineage>
        <taxon>Eukaryota</taxon>
        <taxon>Fungi</taxon>
        <taxon>Dikarya</taxon>
        <taxon>Ascomycota</taxon>
        <taxon>Pezizomycotina</taxon>
        <taxon>Sordariomycetes</taxon>
        <taxon>Sordariomycetidae</taxon>
        <taxon>Coniochaetales</taxon>
        <taxon>Coniochaetaceae</taxon>
        <taxon>Coniochaeta</taxon>
    </lineage>
</organism>